<name>A0A1A8EMR8_9TELE</name>
<dbReference type="AlphaFoldDB" id="A0A1A8EMR8"/>
<reference evidence="2" key="1">
    <citation type="submission" date="2016-05" db="EMBL/GenBank/DDBJ databases">
        <authorList>
            <person name="Lavstsen T."/>
            <person name="Jespersen J.S."/>
        </authorList>
    </citation>
    <scope>NUCLEOTIDE SEQUENCE</scope>
    <source>
        <tissue evidence="2">Brain</tissue>
    </source>
</reference>
<organism evidence="2">
    <name type="scientific">Nothobranchius korthausae</name>
    <dbReference type="NCBI Taxonomy" id="1143690"/>
    <lineage>
        <taxon>Eukaryota</taxon>
        <taxon>Metazoa</taxon>
        <taxon>Chordata</taxon>
        <taxon>Craniata</taxon>
        <taxon>Vertebrata</taxon>
        <taxon>Euteleostomi</taxon>
        <taxon>Actinopterygii</taxon>
        <taxon>Neopterygii</taxon>
        <taxon>Teleostei</taxon>
        <taxon>Neoteleostei</taxon>
        <taxon>Acanthomorphata</taxon>
        <taxon>Ovalentaria</taxon>
        <taxon>Atherinomorphae</taxon>
        <taxon>Cyprinodontiformes</taxon>
        <taxon>Nothobranchiidae</taxon>
        <taxon>Nothobranchius</taxon>
    </lineage>
</organism>
<feature type="region of interest" description="Disordered" evidence="1">
    <location>
        <begin position="31"/>
        <end position="86"/>
    </location>
</feature>
<feature type="non-terminal residue" evidence="2">
    <location>
        <position position="86"/>
    </location>
</feature>
<evidence type="ECO:0000313" key="2">
    <source>
        <dbReference type="EMBL" id="SBQ48465.1"/>
    </source>
</evidence>
<protein>
    <submittedName>
        <fullName evidence="2">H6 homeo box 1</fullName>
    </submittedName>
</protein>
<proteinExistence type="predicted"/>
<feature type="non-terminal residue" evidence="2">
    <location>
        <position position="1"/>
    </location>
</feature>
<sequence length="86" mass="9512">LLIVGYNCEKFPLKLLLSDLKEHTGSLRIPAAPDPPVTGLHPPFLSLSPKVATKPTGKRPKEASLTKTRTHKTPLTHDPSRKRRLT</sequence>
<dbReference type="EMBL" id="HAEB01001938">
    <property type="protein sequence ID" value="SBQ48465.1"/>
    <property type="molecule type" value="Transcribed_RNA"/>
</dbReference>
<reference evidence="2" key="2">
    <citation type="submission" date="2016-06" db="EMBL/GenBank/DDBJ databases">
        <title>The genome of a short-lived fish provides insights into sex chromosome evolution and the genetic control of aging.</title>
        <authorList>
            <person name="Reichwald K."/>
            <person name="Felder M."/>
            <person name="Petzold A."/>
            <person name="Koch P."/>
            <person name="Groth M."/>
            <person name="Platzer M."/>
        </authorList>
    </citation>
    <scope>NUCLEOTIDE SEQUENCE</scope>
    <source>
        <tissue evidence="2">Brain</tissue>
    </source>
</reference>
<evidence type="ECO:0000256" key="1">
    <source>
        <dbReference type="SAM" id="MobiDB-lite"/>
    </source>
</evidence>
<feature type="compositionally biased region" description="Basic residues" evidence="1">
    <location>
        <begin position="68"/>
        <end position="86"/>
    </location>
</feature>
<gene>
    <name evidence="2" type="primary">HMX1</name>
</gene>
<accession>A0A1A8EMR8</accession>